<dbReference type="InterPro" id="IPR018193">
    <property type="entry name" value="Glyc_kinase_flavodox-like_fold"/>
</dbReference>
<dbReference type="PANTHER" id="PTHR21599">
    <property type="entry name" value="GLYCERATE KINASE"/>
    <property type="match status" value="1"/>
</dbReference>
<dbReference type="NCBIfam" id="TIGR00045">
    <property type="entry name" value="glycerate kinase"/>
    <property type="match status" value="1"/>
</dbReference>
<dbReference type="SUPFAM" id="SSF110738">
    <property type="entry name" value="Glycerate kinase I"/>
    <property type="match status" value="1"/>
</dbReference>
<evidence type="ECO:0000313" key="6">
    <source>
        <dbReference type="Proteomes" id="UP000031972"/>
    </source>
</evidence>
<dbReference type="InterPro" id="IPR036129">
    <property type="entry name" value="Glycerate_kinase_sf"/>
</dbReference>
<sequence>MKIICAPDSFKESLSAPDVCLAIEKGFKKVLPEAEFVSLPIADGGEGTVHSIVAATGGEVIPMEVTGPLGEKVMGFYGVTGDRKTAIIEMAAASGLHLVEEKDRNPLITSTRGTGELILHALNQGVKTIVLGLGGSSTNDGGAGMAQALGVKLTDSTGQELPAGGAALAHLAQVDTLGLDPRLKKVDIKAACDVTNPLTGPFGASVVFGPQKGADPDMVAMLDHCLSHYARVLEKDLDKKVDGLEGAGAAGGLGAGIIAFLDGELTSGIDLVLDVIQFDEKVHDADLVITGEGKIDRQTVQGKAPVGVAKRAKICGSAQVVALAGSLGKGYEAVYDHGIDAAFSIVNGAVTLKDALRVGAQNVEQTSENLARLWLAAQRARGTV</sequence>
<dbReference type="AlphaFoldDB" id="A0A0C2RMQ7"/>
<dbReference type="RefSeq" id="WP_041061262.1">
    <property type="nucleotide sequence ID" value="NZ_JXRR01000022.1"/>
</dbReference>
<name>A0A0C2RMQ7_9BACL</name>
<dbReference type="OrthoDB" id="9774290at2"/>
<evidence type="ECO:0000256" key="3">
    <source>
        <dbReference type="ARBA" id="ARBA00022777"/>
    </source>
</evidence>
<reference evidence="5 6" key="1">
    <citation type="submission" date="2015-01" db="EMBL/GenBank/DDBJ databases">
        <title>Jeotgalibacillus campisalis genome sequencing.</title>
        <authorList>
            <person name="Goh K.M."/>
            <person name="Chan K.-G."/>
            <person name="Yaakop A.S."/>
            <person name="Ee R."/>
            <person name="Gan H.M."/>
            <person name="Chan C.S."/>
        </authorList>
    </citation>
    <scope>NUCLEOTIDE SEQUENCE [LARGE SCALE GENOMIC DNA]</scope>
    <source>
        <strain evidence="5 6">SF-57</strain>
    </source>
</reference>
<dbReference type="Proteomes" id="UP000031972">
    <property type="component" value="Unassembled WGS sequence"/>
</dbReference>
<dbReference type="PATRIC" id="fig|220754.4.peg.3453"/>
<comment type="caution">
    <text evidence="5">The sequence shown here is derived from an EMBL/GenBank/DDBJ whole genome shotgun (WGS) entry which is preliminary data.</text>
</comment>
<dbReference type="Gene3D" id="3.40.50.10350">
    <property type="entry name" value="Glycerate kinase, domain 1"/>
    <property type="match status" value="1"/>
</dbReference>
<dbReference type="InterPro" id="IPR004381">
    <property type="entry name" value="Glycerate_kinase"/>
</dbReference>
<dbReference type="EMBL" id="JXRR01000022">
    <property type="protein sequence ID" value="KIL43034.1"/>
    <property type="molecule type" value="Genomic_DNA"/>
</dbReference>
<dbReference type="PIRSF" id="PIRSF006078">
    <property type="entry name" value="GlxK"/>
    <property type="match status" value="1"/>
</dbReference>
<keyword evidence="6" id="KW-1185">Reference proteome</keyword>
<accession>A0A0C2RMQ7</accession>
<dbReference type="PANTHER" id="PTHR21599:SF0">
    <property type="entry name" value="GLYCERATE KINASE"/>
    <property type="match status" value="1"/>
</dbReference>
<dbReference type="Pfam" id="PF02595">
    <property type="entry name" value="Gly_kinase"/>
    <property type="match status" value="1"/>
</dbReference>
<gene>
    <name evidence="5" type="ORF">KR50_34370</name>
</gene>
<keyword evidence="2 4" id="KW-0808">Transferase</keyword>
<dbReference type="GO" id="GO:0031388">
    <property type="term" value="P:organic acid phosphorylation"/>
    <property type="evidence" value="ECO:0007669"/>
    <property type="project" value="UniProtKB-UniRule"/>
</dbReference>
<evidence type="ECO:0000256" key="2">
    <source>
        <dbReference type="ARBA" id="ARBA00022679"/>
    </source>
</evidence>
<organism evidence="5 6">
    <name type="scientific">Jeotgalibacillus campisalis</name>
    <dbReference type="NCBI Taxonomy" id="220754"/>
    <lineage>
        <taxon>Bacteria</taxon>
        <taxon>Bacillati</taxon>
        <taxon>Bacillota</taxon>
        <taxon>Bacilli</taxon>
        <taxon>Bacillales</taxon>
        <taxon>Caryophanaceae</taxon>
        <taxon>Jeotgalibacillus</taxon>
    </lineage>
</organism>
<dbReference type="GO" id="GO:0008887">
    <property type="term" value="F:glycerate kinase activity"/>
    <property type="evidence" value="ECO:0007669"/>
    <property type="project" value="UniProtKB-UniRule"/>
</dbReference>
<dbReference type="Gene3D" id="3.90.1510.10">
    <property type="entry name" value="Glycerate kinase, domain 2"/>
    <property type="match status" value="1"/>
</dbReference>
<evidence type="ECO:0000256" key="1">
    <source>
        <dbReference type="ARBA" id="ARBA00006284"/>
    </source>
</evidence>
<proteinExistence type="inferred from homology"/>
<dbReference type="InterPro" id="IPR018197">
    <property type="entry name" value="Glycerate_kinase_RE-like"/>
</dbReference>
<protein>
    <submittedName>
        <fullName evidence="5">Glycerate kinase</fullName>
    </submittedName>
</protein>
<comment type="similarity">
    <text evidence="1 4">Belongs to the glycerate kinase type-1 family.</text>
</comment>
<evidence type="ECO:0000313" key="5">
    <source>
        <dbReference type="EMBL" id="KIL43034.1"/>
    </source>
</evidence>
<evidence type="ECO:0000256" key="4">
    <source>
        <dbReference type="PIRNR" id="PIRNR006078"/>
    </source>
</evidence>
<keyword evidence="3 4" id="KW-0418">Kinase</keyword>